<feature type="active site" description="Proton acceptor" evidence="8">
    <location>
        <position position="263"/>
    </location>
</feature>
<dbReference type="Pfam" id="PF02056">
    <property type="entry name" value="Glyco_hydro_4"/>
    <property type="match status" value="1"/>
</dbReference>
<comment type="similarity">
    <text evidence="1 12">Belongs to the glycosyl hydrolase 4 family.</text>
</comment>
<evidence type="ECO:0000256" key="2">
    <source>
        <dbReference type="ARBA" id="ARBA00011881"/>
    </source>
</evidence>
<organism evidence="14 15">
    <name type="scientific">Lacrimispora saccharolytica (strain ATCC 35040 / DSM 2544 / NRCC 2533 / WM1)</name>
    <name type="common">Clostridium saccharolyticum</name>
    <dbReference type="NCBI Taxonomy" id="610130"/>
    <lineage>
        <taxon>Bacteria</taxon>
        <taxon>Bacillati</taxon>
        <taxon>Bacillota</taxon>
        <taxon>Clostridia</taxon>
        <taxon>Lachnospirales</taxon>
        <taxon>Lachnospiraceae</taxon>
        <taxon>Lacrimispora</taxon>
    </lineage>
</organism>
<feature type="domain" description="Glycosyl hydrolase family 4 C-terminal" evidence="13">
    <location>
        <begin position="196"/>
        <end position="416"/>
    </location>
</feature>
<dbReference type="eggNOG" id="COG1486">
    <property type="taxonomic scope" value="Bacteria"/>
</dbReference>
<evidence type="ECO:0000256" key="3">
    <source>
        <dbReference type="ARBA" id="ARBA00022723"/>
    </source>
</evidence>
<dbReference type="PANTHER" id="PTHR32092:SF14">
    <property type="entry name" value="MALTOSE-6'-PHOSPHATE GLUCOSIDASE"/>
    <property type="match status" value="1"/>
</dbReference>
<feature type="active site" description="Proton donor" evidence="8">
    <location>
        <position position="172"/>
    </location>
</feature>
<dbReference type="KEGG" id="csh:Closa_1809"/>
<reference evidence="14" key="1">
    <citation type="submission" date="2010-07" db="EMBL/GenBank/DDBJ databases">
        <title>Complete sequence of Clostridium saccharolyticum WM1.</title>
        <authorList>
            <consortium name="US DOE Joint Genome Institute"/>
            <person name="Lucas S."/>
            <person name="Copeland A."/>
            <person name="Lapidus A."/>
            <person name="Cheng J.-F."/>
            <person name="Bruce D."/>
            <person name="Goodwin L."/>
            <person name="Pitluck S."/>
            <person name="Chertkov O."/>
            <person name="Detter J.C."/>
            <person name="Han C."/>
            <person name="Tapia R."/>
            <person name="Land M."/>
            <person name="Hauser L."/>
            <person name="Chang Y.-J."/>
            <person name="Jeffries C."/>
            <person name="Kyrpides N."/>
            <person name="Ivanova N."/>
            <person name="Mikhailova N."/>
            <person name="Mouttaki H."/>
            <person name="Lin L."/>
            <person name="Zhou J."/>
            <person name="Hemme C.L."/>
            <person name="Woyke T."/>
        </authorList>
    </citation>
    <scope>NUCLEOTIDE SEQUENCE [LARGE SCALE GENOMIC DNA]</scope>
    <source>
        <strain evidence="14">WM1</strain>
    </source>
</reference>
<evidence type="ECO:0000256" key="5">
    <source>
        <dbReference type="ARBA" id="ARBA00023027"/>
    </source>
</evidence>
<comment type="cofactor">
    <cofactor evidence="12">
        <name>NAD(+)</name>
        <dbReference type="ChEBI" id="CHEBI:57540"/>
    </cofactor>
    <text evidence="12">Binds 1 NAD(+) per subunit.</text>
</comment>
<keyword evidence="3 10" id="KW-0479">Metal-binding</keyword>
<evidence type="ECO:0000256" key="8">
    <source>
        <dbReference type="PIRSR" id="PIRSR601088-1"/>
    </source>
</evidence>
<evidence type="ECO:0000313" key="14">
    <source>
        <dbReference type="EMBL" id="ADL04392.1"/>
    </source>
</evidence>
<sequence length="440" mass="50726">MRKQHVITISGAGSARVPALVGTLVNYKERFPLSKIIFYDIDKDRMGLMEAYNRLVLKCRYPKCQVVFTTDEEEAYRNTDFIFCQMRVGKTSMRSLDEKIPLRYGLVGQETCGPGGFAYGMRSLGAMKQMVEKVRSYSKDTWILNYTNPAAIVALGLDRMFPDDKHILNLCDQPFSLMKSYSKILEVPQERLRARYFGLNHFGWFTELKDTDGKDYFNALRSYLKNHDFKPFNAEQRSKSWLDTYVRVNKYMKLLDEYIPTTYMQYYMFPEEIVAESDPNYTRAEESRDSREKDVFDICARAVGKDNMDGLDMLTNSVFGNLMVEVAESIAYDLNNEFIVMVKNRGIIDNFEPEAIIEVAGTIGKEGAMGYPYGTIKPFYKGLMEGQYAYELLTVEAFMEEDYTKALMALTLNRTVVDPSKAKAVLDDLMAANKDYWILR</sequence>
<proteinExistence type="inferred from homology"/>
<dbReference type="GO" id="GO:0016616">
    <property type="term" value="F:oxidoreductase activity, acting on the CH-OH group of donors, NAD or NADP as acceptor"/>
    <property type="evidence" value="ECO:0007669"/>
    <property type="project" value="InterPro"/>
</dbReference>
<keyword evidence="7 12" id="KW-0326">Glycosidase</keyword>
<evidence type="ECO:0000256" key="6">
    <source>
        <dbReference type="ARBA" id="ARBA00023211"/>
    </source>
</evidence>
<feature type="site" description="Increases basicity of active site Tyr" evidence="11">
    <location>
        <position position="110"/>
    </location>
</feature>
<dbReference type="PRINTS" id="PR00732">
    <property type="entry name" value="GLHYDRLASE4"/>
</dbReference>
<accession>D9QZE1</accession>
<comment type="subunit">
    <text evidence="2">Homotetramer.</text>
</comment>
<dbReference type="InterPro" id="IPR015955">
    <property type="entry name" value="Lactate_DH/Glyco_Ohase_4_C"/>
</dbReference>
<dbReference type="PANTHER" id="PTHR32092">
    <property type="entry name" value="6-PHOSPHO-BETA-GLUCOSIDASE-RELATED"/>
    <property type="match status" value="1"/>
</dbReference>
<dbReference type="InterPro" id="IPR001088">
    <property type="entry name" value="Glyco_hydro_4"/>
</dbReference>
<dbReference type="GO" id="GO:0005975">
    <property type="term" value="P:carbohydrate metabolic process"/>
    <property type="evidence" value="ECO:0007669"/>
    <property type="project" value="InterPro"/>
</dbReference>
<dbReference type="HOGENOM" id="CLU_045951_2_0_9"/>
<evidence type="ECO:0000256" key="7">
    <source>
        <dbReference type="ARBA" id="ARBA00023295"/>
    </source>
</evidence>
<dbReference type="EMBL" id="CP002109">
    <property type="protein sequence ID" value="ADL04392.1"/>
    <property type="molecule type" value="Genomic_DNA"/>
</dbReference>
<dbReference type="OrthoDB" id="9808275at2"/>
<feature type="binding site" evidence="9">
    <location>
        <position position="148"/>
    </location>
    <ligand>
        <name>substrate</name>
    </ligand>
</feature>
<dbReference type="InterPro" id="IPR022616">
    <property type="entry name" value="Glyco_hydro_4_C"/>
</dbReference>
<keyword evidence="10" id="KW-0533">Nickel</keyword>
<dbReference type="PaxDb" id="610130-Closa_1809"/>
<dbReference type="CAZy" id="GH4">
    <property type="family name" value="Glycoside Hydrolase Family 4"/>
</dbReference>
<evidence type="ECO:0000256" key="10">
    <source>
        <dbReference type="PIRSR" id="PIRSR601088-3"/>
    </source>
</evidence>
<feature type="binding site" evidence="10">
    <location>
        <position position="171"/>
    </location>
    <ligand>
        <name>Mn(2+)</name>
        <dbReference type="ChEBI" id="CHEBI:29035"/>
    </ligand>
</feature>
<dbReference type="GO" id="GO:0046872">
    <property type="term" value="F:metal ion binding"/>
    <property type="evidence" value="ECO:0007669"/>
    <property type="project" value="UniProtKB-KW"/>
</dbReference>
<evidence type="ECO:0000256" key="12">
    <source>
        <dbReference type="RuleBase" id="RU361152"/>
    </source>
</evidence>
<evidence type="ECO:0000259" key="13">
    <source>
        <dbReference type="Pfam" id="PF11975"/>
    </source>
</evidence>
<dbReference type="GO" id="GO:0004553">
    <property type="term" value="F:hydrolase activity, hydrolyzing O-glycosyl compounds"/>
    <property type="evidence" value="ECO:0007669"/>
    <property type="project" value="InterPro"/>
</dbReference>
<dbReference type="SUPFAM" id="SSF51735">
    <property type="entry name" value="NAD(P)-binding Rossmann-fold domains"/>
    <property type="match status" value="1"/>
</dbReference>
<dbReference type="AlphaFoldDB" id="D9QZE1"/>
<feature type="binding site" evidence="10">
    <location>
        <position position="201"/>
    </location>
    <ligand>
        <name>Mn(2+)</name>
        <dbReference type="ChEBI" id="CHEBI:29035"/>
    </ligand>
</feature>
<evidence type="ECO:0000256" key="1">
    <source>
        <dbReference type="ARBA" id="ARBA00010141"/>
    </source>
</evidence>
<keyword evidence="6 10" id="KW-0464">Manganese</keyword>
<dbReference type="InterPro" id="IPR036291">
    <property type="entry name" value="NAD(P)-bd_dom_sf"/>
</dbReference>
<evidence type="ECO:0000313" key="15">
    <source>
        <dbReference type="Proteomes" id="UP000001662"/>
    </source>
</evidence>
<dbReference type="RefSeq" id="WP_013272481.1">
    <property type="nucleotide sequence ID" value="NC_014376.1"/>
</dbReference>
<evidence type="ECO:0000256" key="9">
    <source>
        <dbReference type="PIRSR" id="PIRSR601088-2"/>
    </source>
</evidence>
<keyword evidence="10" id="KW-0170">Cobalt</keyword>
<keyword evidence="15" id="KW-1185">Reference proteome</keyword>
<dbReference type="STRING" id="610130.Closa_1809"/>
<dbReference type="SUPFAM" id="SSF56327">
    <property type="entry name" value="LDH C-terminal domain-like"/>
    <property type="match status" value="1"/>
</dbReference>
<dbReference type="Pfam" id="PF11975">
    <property type="entry name" value="Glyco_hydro_4C"/>
    <property type="match status" value="1"/>
</dbReference>
<name>D9QZE1_LACSW</name>
<dbReference type="Gene3D" id="3.90.110.10">
    <property type="entry name" value="Lactate dehydrogenase/glycoside hydrolase, family 4, C-terminal"/>
    <property type="match status" value="1"/>
</dbReference>
<evidence type="ECO:0000256" key="11">
    <source>
        <dbReference type="PIRSR" id="PIRSR601088-4"/>
    </source>
</evidence>
<gene>
    <name evidence="14" type="ordered locus">Closa_1809</name>
</gene>
<protein>
    <submittedName>
        <fullName evidence="14">Glycoside hydrolase family 4</fullName>
    </submittedName>
</protein>
<evidence type="ECO:0000256" key="4">
    <source>
        <dbReference type="ARBA" id="ARBA00022801"/>
    </source>
</evidence>
<dbReference type="Proteomes" id="UP000001662">
    <property type="component" value="Chromosome"/>
</dbReference>
<feature type="binding site" evidence="9">
    <location>
        <position position="94"/>
    </location>
    <ligand>
        <name>substrate</name>
    </ligand>
</feature>
<feature type="binding site" evidence="9">
    <location>
        <position position="283"/>
    </location>
    <ligand>
        <name>substrate</name>
    </ligand>
</feature>
<keyword evidence="4 12" id="KW-0378">Hydrolase</keyword>
<keyword evidence="5 12" id="KW-0520">NAD</keyword>
<keyword evidence="10" id="KW-0408">Iron</keyword>
<dbReference type="Gene3D" id="3.40.50.720">
    <property type="entry name" value="NAD(P)-binding Rossmann-like Domain"/>
    <property type="match status" value="1"/>
</dbReference>